<feature type="region of interest" description="Disordered" evidence="1">
    <location>
        <begin position="1"/>
        <end position="20"/>
    </location>
</feature>
<protein>
    <recommendedName>
        <fullName evidence="2">Caspase family p20 domain-containing protein</fullName>
    </recommendedName>
</protein>
<accession>A0A7R9KJC4</accession>
<dbReference type="InterPro" id="IPR029030">
    <property type="entry name" value="Caspase-like_dom_sf"/>
</dbReference>
<dbReference type="GO" id="GO:0006508">
    <property type="term" value="P:proteolysis"/>
    <property type="evidence" value="ECO:0007669"/>
    <property type="project" value="InterPro"/>
</dbReference>
<dbReference type="InterPro" id="IPR011600">
    <property type="entry name" value="Pept_C14_caspase"/>
</dbReference>
<organism evidence="3">
    <name type="scientific">Medioppia subpectinata</name>
    <dbReference type="NCBI Taxonomy" id="1979941"/>
    <lineage>
        <taxon>Eukaryota</taxon>
        <taxon>Metazoa</taxon>
        <taxon>Ecdysozoa</taxon>
        <taxon>Arthropoda</taxon>
        <taxon>Chelicerata</taxon>
        <taxon>Arachnida</taxon>
        <taxon>Acari</taxon>
        <taxon>Acariformes</taxon>
        <taxon>Sarcoptiformes</taxon>
        <taxon>Oribatida</taxon>
        <taxon>Brachypylina</taxon>
        <taxon>Oppioidea</taxon>
        <taxon>Oppiidae</taxon>
        <taxon>Medioppia</taxon>
    </lineage>
</organism>
<gene>
    <name evidence="3" type="ORF">OSB1V03_LOCUS4477</name>
</gene>
<dbReference type="AlphaFoldDB" id="A0A7R9KJC4"/>
<evidence type="ECO:0000256" key="1">
    <source>
        <dbReference type="SAM" id="MobiDB-lite"/>
    </source>
</evidence>
<dbReference type="PROSITE" id="PS50208">
    <property type="entry name" value="CASPASE_P20"/>
    <property type="match status" value="1"/>
</dbReference>
<feature type="domain" description="Caspase family p20" evidence="2">
    <location>
        <begin position="41"/>
        <end position="137"/>
    </location>
</feature>
<sequence>MGADKPWKQRPECEGTSHLKKDANPKGRVIIFVTLPELANEAERFKSIFTQLLFKSDVYSGLTCDEIKNKLTEVANTDTYNGDAFIMMFIGNGFNEHIIGRTDTSQWPPNECDIMAFSEIVATFAWTRAPALRHKTKQLSPKIEMVADFMGPIESSLINKLKMLDPKFDFDNTQTHVIYACREGFRINPYTDVPGPIGSVSLFGQAFSHTIAQYSAYNSLTEMLAMTLNRMETDLMDKDFKQRPEIETFNATTLDQFSHYRRCILSQYTSK</sequence>
<dbReference type="GO" id="GO:0004197">
    <property type="term" value="F:cysteine-type endopeptidase activity"/>
    <property type="evidence" value="ECO:0007669"/>
    <property type="project" value="InterPro"/>
</dbReference>
<dbReference type="OrthoDB" id="6044770at2759"/>
<dbReference type="Proteomes" id="UP000759131">
    <property type="component" value="Unassembled WGS sequence"/>
</dbReference>
<dbReference type="Gene3D" id="3.40.50.1460">
    <property type="match status" value="1"/>
</dbReference>
<dbReference type="EMBL" id="OC856623">
    <property type="protein sequence ID" value="CAD7624030.1"/>
    <property type="molecule type" value="Genomic_DNA"/>
</dbReference>
<evidence type="ECO:0000313" key="3">
    <source>
        <dbReference type="EMBL" id="CAD7624030.1"/>
    </source>
</evidence>
<dbReference type="EMBL" id="CAJPIZ010002048">
    <property type="protein sequence ID" value="CAG2104460.1"/>
    <property type="molecule type" value="Genomic_DNA"/>
</dbReference>
<name>A0A7R9KJC4_9ACAR</name>
<reference evidence="3" key="1">
    <citation type="submission" date="2020-11" db="EMBL/GenBank/DDBJ databases">
        <authorList>
            <person name="Tran Van P."/>
        </authorList>
    </citation>
    <scope>NUCLEOTIDE SEQUENCE</scope>
</reference>
<evidence type="ECO:0000259" key="2">
    <source>
        <dbReference type="PROSITE" id="PS50208"/>
    </source>
</evidence>
<dbReference type="InterPro" id="IPR001309">
    <property type="entry name" value="Pept_C14_p20"/>
</dbReference>
<keyword evidence="4" id="KW-1185">Reference proteome</keyword>
<proteinExistence type="predicted"/>
<dbReference type="Pfam" id="PF00656">
    <property type="entry name" value="Peptidase_C14"/>
    <property type="match status" value="1"/>
</dbReference>
<evidence type="ECO:0000313" key="4">
    <source>
        <dbReference type="Proteomes" id="UP000759131"/>
    </source>
</evidence>
<dbReference type="SUPFAM" id="SSF52129">
    <property type="entry name" value="Caspase-like"/>
    <property type="match status" value="1"/>
</dbReference>